<dbReference type="InterPro" id="IPR037066">
    <property type="entry name" value="Plug_dom_sf"/>
</dbReference>
<evidence type="ECO:0000313" key="4">
    <source>
        <dbReference type="EMBL" id="NJC24604.1"/>
    </source>
</evidence>
<sequence length="902" mass="101218">MRLYLLPLLLFFLGQPVAEAQTNAGTDVEYKLPRRTLVLEKALIKLREEGAQLSYRPDQLPQLSLKVPGGKKSLGGWLSFLLQDTELTYQQSAAGYLVYPDATLPEQMLNVYGVVQDKETGERLIGAAVQVRNENRGVLTNEYGFYSLPVNGGNRRLRVTYIGYQPYEDQVLLRQDSTFDISLVPDRTLPAVIVRAAPATGAGLYLMDTRASIGREEVDRTAGLGGQADPLRVARLLPGVESGADGVGGIFIRGSESGHNLVLLDGVPVYNVNHAAGIFSIFNNEAIRRVDLYKDGMPARFGGRIGGVLDVHTRDGNLYDHRTSVSTSLLAAQVTSEGPITEGQSSYLVAGRYFWAGNVLRQASERYKQDRGRQGRIDYDVYDVNFKLNQQLGKRGRLYLSAFRGVDHYSNYTYATDTVTVLNPAGAVFRYATPRSRFEEVNWTNTVAALRYNHVFNRRLFGNFRLSLSDLSVDAAYERSDSLNEVNLPSKTGDIFSGRYGSDIGQIGLAFDGQYTLTNDSELRFGFEGNRHSFTPLLNSSAVPLSFHPELSSVSKTQAIEPEEVVGYASFSGAFRGVNYRAGMRLQWWINGTNYVNASPRLLLAGQFSPKTTWRLAFDRTVQSVHQVSSTVIGLPSEMWVPSTREVAPSTATQVSANFQQRFWEDWNLEVATYYRDLRRLVSFREGGDEENWVNNLSRGQGFARGAEFTLSRATPKFRGWLSYVLSQSRRQFDDKVNAGRPFDFRYGRRHAVKVFALYMPTPSVSLSATWHYGSGANYSLSRESFWLVDPTRLSDEDRLQTVDLIEEKNGVRLPANHRLDVNAQFEWRRAGGSRFGHTLDIGIYNVYSRHNPIYYDIQTDYFSRDEQLVANRDFIQVYLAPITPTLAYRLTFGRGGGKPGQ</sequence>
<dbReference type="InterPro" id="IPR008969">
    <property type="entry name" value="CarboxyPept-like_regulatory"/>
</dbReference>
<dbReference type="EMBL" id="JAATJH010000001">
    <property type="protein sequence ID" value="NJC24604.1"/>
    <property type="molecule type" value="Genomic_DNA"/>
</dbReference>
<feature type="signal peptide" evidence="2">
    <location>
        <begin position="1"/>
        <end position="20"/>
    </location>
</feature>
<evidence type="ECO:0000259" key="3">
    <source>
        <dbReference type="Pfam" id="PF07715"/>
    </source>
</evidence>
<dbReference type="SUPFAM" id="SSF56935">
    <property type="entry name" value="Porins"/>
    <property type="match status" value="1"/>
</dbReference>
<feature type="chain" id="PRO_5046875728" description="TonB-dependent receptor plug domain-containing protein" evidence="2">
    <location>
        <begin position="21"/>
        <end position="902"/>
    </location>
</feature>
<evidence type="ECO:0000256" key="2">
    <source>
        <dbReference type="SAM" id="SignalP"/>
    </source>
</evidence>
<comment type="caution">
    <text evidence="4">The sequence shown here is derived from an EMBL/GenBank/DDBJ whole genome shotgun (WGS) entry which is preliminary data.</text>
</comment>
<dbReference type="SUPFAM" id="SSF49464">
    <property type="entry name" value="Carboxypeptidase regulatory domain-like"/>
    <property type="match status" value="1"/>
</dbReference>
<evidence type="ECO:0000256" key="1">
    <source>
        <dbReference type="ARBA" id="ARBA00022729"/>
    </source>
</evidence>
<protein>
    <recommendedName>
        <fullName evidence="3">TonB-dependent receptor plug domain-containing protein</fullName>
    </recommendedName>
</protein>
<dbReference type="Gene3D" id="2.170.130.10">
    <property type="entry name" value="TonB-dependent receptor, plug domain"/>
    <property type="match status" value="1"/>
</dbReference>
<dbReference type="Gene3D" id="2.60.40.1120">
    <property type="entry name" value="Carboxypeptidase-like, regulatory domain"/>
    <property type="match status" value="1"/>
</dbReference>
<dbReference type="PANTHER" id="PTHR30069:SF29">
    <property type="entry name" value="HEMOGLOBIN AND HEMOGLOBIN-HAPTOGLOBIN-BINDING PROTEIN 1-RELATED"/>
    <property type="match status" value="1"/>
</dbReference>
<feature type="domain" description="TonB-dependent receptor plug" evidence="3">
    <location>
        <begin position="228"/>
        <end position="308"/>
    </location>
</feature>
<name>A0ABX0X6I6_9BACT</name>
<dbReference type="Proteomes" id="UP000770785">
    <property type="component" value="Unassembled WGS sequence"/>
</dbReference>
<evidence type="ECO:0000313" key="5">
    <source>
        <dbReference type="Proteomes" id="UP000770785"/>
    </source>
</evidence>
<keyword evidence="1 2" id="KW-0732">Signal</keyword>
<dbReference type="RefSeq" id="WP_168035426.1">
    <property type="nucleotide sequence ID" value="NZ_JAATJH010000001.1"/>
</dbReference>
<dbReference type="InterPro" id="IPR012910">
    <property type="entry name" value="Plug_dom"/>
</dbReference>
<reference evidence="4 5" key="1">
    <citation type="submission" date="2020-03" db="EMBL/GenBank/DDBJ databases">
        <title>Genomic Encyclopedia of Type Strains, Phase IV (KMG-IV): sequencing the most valuable type-strain genomes for metagenomic binning, comparative biology and taxonomic classification.</title>
        <authorList>
            <person name="Goeker M."/>
        </authorList>
    </citation>
    <scope>NUCLEOTIDE SEQUENCE [LARGE SCALE GENOMIC DNA]</scope>
    <source>
        <strain evidence="4 5">DSM 105096</strain>
    </source>
</reference>
<organism evidence="4 5">
    <name type="scientific">Neolewinella antarctica</name>
    <dbReference type="NCBI Taxonomy" id="442734"/>
    <lineage>
        <taxon>Bacteria</taxon>
        <taxon>Pseudomonadati</taxon>
        <taxon>Bacteroidota</taxon>
        <taxon>Saprospiria</taxon>
        <taxon>Saprospirales</taxon>
        <taxon>Lewinellaceae</taxon>
        <taxon>Neolewinella</taxon>
    </lineage>
</organism>
<dbReference type="InterPro" id="IPR039426">
    <property type="entry name" value="TonB-dep_rcpt-like"/>
</dbReference>
<accession>A0ABX0X6I6</accession>
<gene>
    <name evidence="4" type="ORF">GGR27_000085</name>
</gene>
<keyword evidence="5" id="KW-1185">Reference proteome</keyword>
<proteinExistence type="predicted"/>
<dbReference type="Pfam" id="PF07715">
    <property type="entry name" value="Plug"/>
    <property type="match status" value="1"/>
</dbReference>
<dbReference type="PANTHER" id="PTHR30069">
    <property type="entry name" value="TONB-DEPENDENT OUTER MEMBRANE RECEPTOR"/>
    <property type="match status" value="1"/>
</dbReference>
<dbReference type="Pfam" id="PF13715">
    <property type="entry name" value="CarbopepD_reg_2"/>
    <property type="match status" value="1"/>
</dbReference>